<dbReference type="Pfam" id="PF01978">
    <property type="entry name" value="TrmB"/>
    <property type="match status" value="1"/>
</dbReference>
<name>A0A1F5TH07_9BACT</name>
<feature type="domain" description="Transcription regulator TrmB N-terminal" evidence="1">
    <location>
        <begin position="7"/>
        <end position="57"/>
    </location>
</feature>
<dbReference type="PANTHER" id="PTHR34293:SF1">
    <property type="entry name" value="HTH-TYPE TRANSCRIPTIONAL REGULATOR TRMBL2"/>
    <property type="match status" value="1"/>
</dbReference>
<dbReference type="InterPro" id="IPR036390">
    <property type="entry name" value="WH_DNA-bd_sf"/>
</dbReference>
<organism evidence="2 3">
    <name type="scientific">Candidatus Falkowbacteria bacterium RIFOXYC2_FULL_48_21</name>
    <dbReference type="NCBI Taxonomy" id="1798005"/>
    <lineage>
        <taxon>Bacteria</taxon>
        <taxon>Candidatus Falkowiibacteriota</taxon>
    </lineage>
</organism>
<comment type="caution">
    <text evidence="2">The sequence shown here is derived from an EMBL/GenBank/DDBJ whole genome shotgun (WGS) entry which is preliminary data.</text>
</comment>
<dbReference type="InterPro" id="IPR036388">
    <property type="entry name" value="WH-like_DNA-bd_sf"/>
</dbReference>
<evidence type="ECO:0000259" key="1">
    <source>
        <dbReference type="Pfam" id="PF01978"/>
    </source>
</evidence>
<dbReference type="AlphaFoldDB" id="A0A1F5TH07"/>
<accession>A0A1F5TH07</accession>
<dbReference type="InterPro" id="IPR051797">
    <property type="entry name" value="TrmB-like"/>
</dbReference>
<sequence length="243" mass="27888">METMQVLKNLGLTEQEARIYLAALELGAASIQKVAARANIKRPTAYTIAKELMSKGFMGSFVDRGGLKLTAETPDKLLVIAKRRQEDLAGILPRLQALRSTKTDKPQITYYEGKEAYFVIAEDTLKFKNITAYMTGSLAGIHKVITEKYDLEYYIPKRVENNIAVKGIFSAEKVTKKYHTLDKAHLREIKFMPEQFAYPTFQIIYGDRVAFFASQDEMFGFIIRSKDYAEMEKKKFEFMWSKL</sequence>
<dbReference type="EMBL" id="MFGM01000006">
    <property type="protein sequence ID" value="OGF38207.1"/>
    <property type="molecule type" value="Genomic_DNA"/>
</dbReference>
<dbReference type="PANTHER" id="PTHR34293">
    <property type="entry name" value="HTH-TYPE TRANSCRIPTIONAL REGULATOR TRMBL2"/>
    <property type="match status" value="1"/>
</dbReference>
<proteinExistence type="predicted"/>
<gene>
    <name evidence="2" type="ORF">A2482_03970</name>
</gene>
<protein>
    <recommendedName>
        <fullName evidence="1">Transcription regulator TrmB N-terminal domain-containing protein</fullName>
    </recommendedName>
</protein>
<dbReference type="Proteomes" id="UP000178656">
    <property type="component" value="Unassembled WGS sequence"/>
</dbReference>
<evidence type="ECO:0000313" key="2">
    <source>
        <dbReference type="EMBL" id="OGF38207.1"/>
    </source>
</evidence>
<evidence type="ECO:0000313" key="3">
    <source>
        <dbReference type="Proteomes" id="UP000178656"/>
    </source>
</evidence>
<dbReference type="Gene3D" id="1.10.10.10">
    <property type="entry name" value="Winged helix-like DNA-binding domain superfamily/Winged helix DNA-binding domain"/>
    <property type="match status" value="1"/>
</dbReference>
<dbReference type="SUPFAM" id="SSF46785">
    <property type="entry name" value="Winged helix' DNA-binding domain"/>
    <property type="match status" value="1"/>
</dbReference>
<dbReference type="InterPro" id="IPR002831">
    <property type="entry name" value="Tscrpt_reg_TrmB_N"/>
</dbReference>
<reference evidence="2 3" key="1">
    <citation type="journal article" date="2016" name="Nat. Commun.">
        <title>Thousands of microbial genomes shed light on interconnected biogeochemical processes in an aquifer system.</title>
        <authorList>
            <person name="Anantharaman K."/>
            <person name="Brown C.T."/>
            <person name="Hug L.A."/>
            <person name="Sharon I."/>
            <person name="Castelle C.J."/>
            <person name="Probst A.J."/>
            <person name="Thomas B.C."/>
            <person name="Singh A."/>
            <person name="Wilkins M.J."/>
            <person name="Karaoz U."/>
            <person name="Brodie E.L."/>
            <person name="Williams K.H."/>
            <person name="Hubbard S.S."/>
            <person name="Banfield J.F."/>
        </authorList>
    </citation>
    <scope>NUCLEOTIDE SEQUENCE [LARGE SCALE GENOMIC DNA]</scope>
</reference>